<reference evidence="4 5" key="1">
    <citation type="submission" date="2024-09" db="EMBL/GenBank/DDBJ databases">
        <authorList>
            <person name="Sun Q."/>
            <person name="Mori K."/>
        </authorList>
    </citation>
    <scope>NUCLEOTIDE SEQUENCE [LARGE SCALE GENOMIC DNA]</scope>
    <source>
        <strain evidence="4 5">CECT 7955</strain>
    </source>
</reference>
<dbReference type="InterPro" id="IPR006558">
    <property type="entry name" value="LamG-like"/>
</dbReference>
<dbReference type="Pfam" id="PF13385">
    <property type="entry name" value="Laminin_G_3"/>
    <property type="match status" value="1"/>
</dbReference>
<dbReference type="RefSeq" id="WP_236453828.1">
    <property type="nucleotide sequence ID" value="NZ_CBCSGE010000011.1"/>
</dbReference>
<dbReference type="NCBIfam" id="TIGR04183">
    <property type="entry name" value="Por_Secre_tail"/>
    <property type="match status" value="1"/>
</dbReference>
<protein>
    <submittedName>
        <fullName evidence="4">LamG-like jellyroll fold domain-containing protein</fullName>
    </submittedName>
</protein>
<dbReference type="SUPFAM" id="SSF49899">
    <property type="entry name" value="Concanavalin A-like lectins/glucanases"/>
    <property type="match status" value="1"/>
</dbReference>
<keyword evidence="1" id="KW-0732">Signal</keyword>
<comment type="caution">
    <text evidence="4">The sequence shown here is derived from an EMBL/GenBank/DDBJ whole genome shotgun (WGS) entry which is preliminary data.</text>
</comment>
<dbReference type="InterPro" id="IPR026444">
    <property type="entry name" value="Secre_tail"/>
</dbReference>
<evidence type="ECO:0000256" key="1">
    <source>
        <dbReference type="ARBA" id="ARBA00022729"/>
    </source>
</evidence>
<dbReference type="Pfam" id="PF18962">
    <property type="entry name" value="Por_Secre_tail"/>
    <property type="match status" value="1"/>
</dbReference>
<accession>A0ABV5GSR9</accession>
<evidence type="ECO:0000259" key="3">
    <source>
        <dbReference type="SMART" id="SM00560"/>
    </source>
</evidence>
<sequence>MKQIYLSFLLTIFGTFLSFSQIGTHLNFDGVDDYVVIPVTTINDLTQGTISSWVYLNSLSNQTICAKQDDNVGSYAILSVGGGGTSGEVFFQSKNNVTLTSNATLVTGQWYNIVVTFNTAEAKLYIDGVLDITVAADFSIPNNTSSTTVTSLGAWLGDGGGQYLDGTLDEFRVWNTVLTATDITNTKDCEAQAQSQLVAYYKFNQGFNGVDNTSITALVDASGNANGTLNNFARTGTTSNFLSGSPITTGNTCTNTTLSASNFEVANNIKIYPNPTNNFVTVEVNNLTSAKLQVVDIAGKVLMNQSLNTSSNTINVSQLPTGLYLFKVSSNEGTTISKIVKQ</sequence>
<evidence type="ECO:0000313" key="4">
    <source>
        <dbReference type="EMBL" id="MFB9098316.1"/>
    </source>
</evidence>
<proteinExistence type="predicted"/>
<dbReference type="Proteomes" id="UP001589607">
    <property type="component" value="Unassembled WGS sequence"/>
</dbReference>
<evidence type="ECO:0000313" key="5">
    <source>
        <dbReference type="Proteomes" id="UP001589607"/>
    </source>
</evidence>
<organism evidence="4 5">
    <name type="scientific">Flavobacterium jumunjinense</name>
    <dbReference type="NCBI Taxonomy" id="998845"/>
    <lineage>
        <taxon>Bacteria</taxon>
        <taxon>Pseudomonadati</taxon>
        <taxon>Bacteroidota</taxon>
        <taxon>Flavobacteriia</taxon>
        <taxon>Flavobacteriales</taxon>
        <taxon>Flavobacteriaceae</taxon>
        <taxon>Flavobacterium</taxon>
    </lineage>
</organism>
<dbReference type="EMBL" id="JBHMEY010000080">
    <property type="protein sequence ID" value="MFB9098316.1"/>
    <property type="molecule type" value="Genomic_DNA"/>
</dbReference>
<dbReference type="Gene3D" id="2.60.120.200">
    <property type="match status" value="1"/>
</dbReference>
<dbReference type="SMART" id="SM00560">
    <property type="entry name" value="LamGL"/>
    <property type="match status" value="1"/>
</dbReference>
<feature type="domain" description="LamG-like jellyroll fold" evidence="3">
    <location>
        <begin position="46"/>
        <end position="181"/>
    </location>
</feature>
<name>A0ABV5GSR9_9FLAO</name>
<keyword evidence="2" id="KW-1015">Disulfide bond</keyword>
<dbReference type="InterPro" id="IPR013320">
    <property type="entry name" value="ConA-like_dom_sf"/>
</dbReference>
<evidence type="ECO:0000256" key="2">
    <source>
        <dbReference type="ARBA" id="ARBA00023157"/>
    </source>
</evidence>
<gene>
    <name evidence="4" type="ORF">ACFFVF_17540</name>
</gene>
<keyword evidence="5" id="KW-1185">Reference proteome</keyword>